<dbReference type="KEGG" id="tad:TRIADDRAFT_61521"/>
<keyword evidence="6" id="KW-0808">Transferase</keyword>
<sequence length="386" mass="42953">MDIGGSLAKVVFFEPNSKADGAEKKKRIVTKHDLTRNLSSDSDNSDADDNFEMLANYVLSNHYLGDNGIRDQRLEMHDQQFHGQSGTLHFIHFLTSRMDECFEFAKTFRLPDLSDVVCATGGGAYKYEGNCKEILGMKLRKYDELECLIKGIHYIYAHNPLSECYFWEGVTSDGSSPNARKVPYDFGDPYPYIVVNFGSGVSILAVQSPDEYYRVTGSSIGGGTFLGLCCLLTGCETFEEALRMAENGDSTKVDKLVRDIYGGSYDKFNLPGSTVAASFGHMMHENKRKQMSKSDLARAALVTITNNIGSIAMMTAHAQKIQRIVFVGNFLRTNDIAMKMLAHALNYWSQGTMKALFLEHEGYFGAVGALLKLSDQVNTEKNNNKQ</sequence>
<protein>
    <recommendedName>
        <fullName evidence="4">pantothenate kinase</fullName>
        <ecNumber evidence="4">2.7.1.33</ecNumber>
    </recommendedName>
</protein>
<dbReference type="Proteomes" id="UP000009022">
    <property type="component" value="Unassembled WGS sequence"/>
</dbReference>
<comment type="pathway">
    <text evidence="3">Cofactor biosynthesis; coenzyme A biosynthesis; CoA from (R)-pantothenate: step 1/5.</text>
</comment>
<dbReference type="RefSeq" id="XP_002117444.1">
    <property type="nucleotide sequence ID" value="XM_002117408.1"/>
</dbReference>
<dbReference type="OMA" id="FKNPDIC"/>
<evidence type="ECO:0000256" key="1">
    <source>
        <dbReference type="ARBA" id="ARBA00001206"/>
    </source>
</evidence>
<evidence type="ECO:0000256" key="11">
    <source>
        <dbReference type="ARBA" id="ARBA00060870"/>
    </source>
</evidence>
<keyword evidence="13" id="KW-1185">Reference proteome</keyword>
<evidence type="ECO:0000313" key="12">
    <source>
        <dbReference type="EMBL" id="EDV20060.1"/>
    </source>
</evidence>
<dbReference type="InParanoid" id="B3SB80"/>
<dbReference type="STRING" id="10228.B3SB80"/>
<dbReference type="GO" id="GO:0005829">
    <property type="term" value="C:cytosol"/>
    <property type="evidence" value="ECO:0000318"/>
    <property type="project" value="GO_Central"/>
</dbReference>
<evidence type="ECO:0000256" key="8">
    <source>
        <dbReference type="ARBA" id="ARBA00022777"/>
    </source>
</evidence>
<dbReference type="CDD" id="cd24122">
    <property type="entry name" value="ASKHA_NBD_PanK-II_Pank1-like"/>
    <property type="match status" value="1"/>
</dbReference>
<dbReference type="InterPro" id="IPR004567">
    <property type="entry name" value="Type_II_PanK"/>
</dbReference>
<dbReference type="CTD" id="6758714"/>
<evidence type="ECO:0000313" key="13">
    <source>
        <dbReference type="Proteomes" id="UP000009022"/>
    </source>
</evidence>
<dbReference type="PANTHER" id="PTHR12280">
    <property type="entry name" value="PANTOTHENATE KINASE"/>
    <property type="match status" value="1"/>
</dbReference>
<dbReference type="AlphaFoldDB" id="B3SB80"/>
<accession>B3SB80</accession>
<evidence type="ECO:0000256" key="5">
    <source>
        <dbReference type="ARBA" id="ARBA00022490"/>
    </source>
</evidence>
<dbReference type="EMBL" id="DS985263">
    <property type="protein sequence ID" value="EDV20060.1"/>
    <property type="molecule type" value="Genomic_DNA"/>
</dbReference>
<keyword evidence="9" id="KW-0067">ATP-binding</keyword>
<dbReference type="GO" id="GO:0005524">
    <property type="term" value="F:ATP binding"/>
    <property type="evidence" value="ECO:0007669"/>
    <property type="project" value="UniProtKB-KW"/>
</dbReference>
<dbReference type="InterPro" id="IPR043129">
    <property type="entry name" value="ATPase_NBD"/>
</dbReference>
<keyword evidence="8" id="KW-0418">Kinase</keyword>
<evidence type="ECO:0000256" key="3">
    <source>
        <dbReference type="ARBA" id="ARBA00005225"/>
    </source>
</evidence>
<evidence type="ECO:0000256" key="4">
    <source>
        <dbReference type="ARBA" id="ARBA00012102"/>
    </source>
</evidence>
<proteinExistence type="inferred from homology"/>
<dbReference type="eggNOG" id="KOG2201">
    <property type="taxonomic scope" value="Eukaryota"/>
</dbReference>
<comment type="subcellular location">
    <subcellularLocation>
        <location evidence="2">Cytoplasm</location>
    </subcellularLocation>
</comment>
<dbReference type="PANTHER" id="PTHR12280:SF30">
    <property type="entry name" value="FUMBLE"/>
    <property type="match status" value="1"/>
</dbReference>
<dbReference type="EC" id="2.7.1.33" evidence="4"/>
<evidence type="ECO:0000256" key="6">
    <source>
        <dbReference type="ARBA" id="ARBA00022679"/>
    </source>
</evidence>
<dbReference type="SUPFAM" id="SSF53067">
    <property type="entry name" value="Actin-like ATPase domain"/>
    <property type="match status" value="2"/>
</dbReference>
<comment type="similarity">
    <text evidence="11">Belongs to the type II pantothenate kinase family.</text>
</comment>
<reference evidence="12 13" key="1">
    <citation type="journal article" date="2008" name="Nature">
        <title>The Trichoplax genome and the nature of placozoans.</title>
        <authorList>
            <person name="Srivastava M."/>
            <person name="Begovic E."/>
            <person name="Chapman J."/>
            <person name="Putnam N.H."/>
            <person name="Hellsten U."/>
            <person name="Kawashima T."/>
            <person name="Kuo A."/>
            <person name="Mitros T."/>
            <person name="Salamov A."/>
            <person name="Carpenter M.L."/>
            <person name="Signorovitch A.Y."/>
            <person name="Moreno M.A."/>
            <person name="Kamm K."/>
            <person name="Grimwood J."/>
            <person name="Schmutz J."/>
            <person name="Shapiro H."/>
            <person name="Grigoriev I.V."/>
            <person name="Buss L.W."/>
            <person name="Schierwater B."/>
            <person name="Dellaporta S.L."/>
            <person name="Rokhsar D.S."/>
        </authorList>
    </citation>
    <scope>NUCLEOTIDE SEQUENCE [LARGE SCALE GENOMIC DNA]</scope>
    <source>
        <strain evidence="12 13">Grell-BS-1999</strain>
    </source>
</reference>
<dbReference type="GO" id="GO:0004594">
    <property type="term" value="F:pantothenate kinase activity"/>
    <property type="evidence" value="ECO:0000318"/>
    <property type="project" value="GO_Central"/>
</dbReference>
<dbReference type="NCBIfam" id="TIGR00555">
    <property type="entry name" value="panK_eukar"/>
    <property type="match status" value="1"/>
</dbReference>
<keyword evidence="5" id="KW-0963">Cytoplasm</keyword>
<dbReference type="Gene3D" id="3.30.420.40">
    <property type="match status" value="1"/>
</dbReference>
<evidence type="ECO:0000256" key="10">
    <source>
        <dbReference type="ARBA" id="ARBA00022993"/>
    </source>
</evidence>
<comment type="catalytic activity">
    <reaction evidence="1">
        <text>(R)-pantothenate + ATP = (R)-4'-phosphopantothenate + ADP + H(+)</text>
        <dbReference type="Rhea" id="RHEA:16373"/>
        <dbReference type="ChEBI" id="CHEBI:10986"/>
        <dbReference type="ChEBI" id="CHEBI:15378"/>
        <dbReference type="ChEBI" id="CHEBI:29032"/>
        <dbReference type="ChEBI" id="CHEBI:30616"/>
        <dbReference type="ChEBI" id="CHEBI:456216"/>
        <dbReference type="EC" id="2.7.1.33"/>
    </reaction>
</comment>
<dbReference type="FunFam" id="3.30.420.510:FF:000014">
    <property type="entry name" value="Pantothenate kinase 3"/>
    <property type="match status" value="1"/>
</dbReference>
<dbReference type="OrthoDB" id="275583at2759"/>
<keyword evidence="7" id="KW-0547">Nucleotide-binding</keyword>
<dbReference type="GO" id="GO:0005634">
    <property type="term" value="C:nucleus"/>
    <property type="evidence" value="ECO:0000318"/>
    <property type="project" value="GO_Central"/>
</dbReference>
<keyword evidence="10" id="KW-0173">Coenzyme A biosynthesis</keyword>
<evidence type="ECO:0000256" key="7">
    <source>
        <dbReference type="ARBA" id="ARBA00022741"/>
    </source>
</evidence>
<name>B3SB80_TRIAD</name>
<dbReference type="PhylomeDB" id="B3SB80"/>
<dbReference type="FunFam" id="3.30.420.40:FF:000025">
    <property type="entry name" value="pantothenate kinase 2, mitochondrial"/>
    <property type="match status" value="1"/>
</dbReference>
<organism evidence="12 13">
    <name type="scientific">Trichoplax adhaerens</name>
    <name type="common">Trichoplax reptans</name>
    <dbReference type="NCBI Taxonomy" id="10228"/>
    <lineage>
        <taxon>Eukaryota</taxon>
        <taxon>Metazoa</taxon>
        <taxon>Placozoa</taxon>
        <taxon>Uniplacotomia</taxon>
        <taxon>Trichoplacea</taxon>
        <taxon>Trichoplacidae</taxon>
        <taxon>Trichoplax</taxon>
    </lineage>
</organism>
<dbReference type="GO" id="GO:0015937">
    <property type="term" value="P:coenzyme A biosynthetic process"/>
    <property type="evidence" value="ECO:0000318"/>
    <property type="project" value="GO_Central"/>
</dbReference>
<dbReference type="HOGENOM" id="CLU_011154_0_1_1"/>
<dbReference type="Pfam" id="PF03630">
    <property type="entry name" value="Fumble"/>
    <property type="match status" value="1"/>
</dbReference>
<dbReference type="GeneID" id="6758714"/>
<evidence type="ECO:0000256" key="2">
    <source>
        <dbReference type="ARBA" id="ARBA00004496"/>
    </source>
</evidence>
<evidence type="ECO:0000256" key="9">
    <source>
        <dbReference type="ARBA" id="ARBA00022840"/>
    </source>
</evidence>
<dbReference type="Gene3D" id="3.30.420.510">
    <property type="match status" value="1"/>
</dbReference>
<dbReference type="FunCoup" id="B3SB80">
    <property type="interactions" value="2944"/>
</dbReference>
<gene>
    <name evidence="12" type="ORF">TRIADDRAFT_61521</name>
</gene>